<proteinExistence type="predicted"/>
<evidence type="ECO:0000313" key="1">
    <source>
        <dbReference type="EMBL" id="KAH9414238.1"/>
    </source>
</evidence>
<sequence length="94" mass="10497">MFFFELVVDNFLFLPNRFPLTLSLGFFDVDSPKVTISSSLSVLALLSSSISVLEEADDFFDLIDVGCFAAAADNGFDRMVVDFVKDFAPEKQRK</sequence>
<organism evidence="1 2">
    <name type="scientific">Dermatophagoides pteronyssinus</name>
    <name type="common">European house dust mite</name>
    <dbReference type="NCBI Taxonomy" id="6956"/>
    <lineage>
        <taxon>Eukaryota</taxon>
        <taxon>Metazoa</taxon>
        <taxon>Ecdysozoa</taxon>
        <taxon>Arthropoda</taxon>
        <taxon>Chelicerata</taxon>
        <taxon>Arachnida</taxon>
        <taxon>Acari</taxon>
        <taxon>Acariformes</taxon>
        <taxon>Sarcoptiformes</taxon>
        <taxon>Astigmata</taxon>
        <taxon>Psoroptidia</taxon>
        <taxon>Analgoidea</taxon>
        <taxon>Pyroglyphidae</taxon>
        <taxon>Dermatophagoidinae</taxon>
        <taxon>Dermatophagoides</taxon>
    </lineage>
</organism>
<evidence type="ECO:0000313" key="2">
    <source>
        <dbReference type="Proteomes" id="UP000887458"/>
    </source>
</evidence>
<gene>
    <name evidence="1" type="ORF">DERP_008433</name>
</gene>
<dbReference type="Proteomes" id="UP000887458">
    <property type="component" value="Unassembled WGS sequence"/>
</dbReference>
<dbReference type="EMBL" id="NJHN03000112">
    <property type="protein sequence ID" value="KAH9414238.1"/>
    <property type="molecule type" value="Genomic_DNA"/>
</dbReference>
<accession>A0ABQ8IVA6</accession>
<comment type="caution">
    <text evidence="1">The sequence shown here is derived from an EMBL/GenBank/DDBJ whole genome shotgun (WGS) entry which is preliminary data.</text>
</comment>
<keyword evidence="2" id="KW-1185">Reference proteome</keyword>
<name>A0ABQ8IVA6_DERPT</name>
<protein>
    <submittedName>
        <fullName evidence="1">Uncharacterized protein</fullName>
    </submittedName>
</protein>
<reference evidence="1 2" key="1">
    <citation type="journal article" date="2018" name="J. Allergy Clin. Immunol.">
        <title>High-quality assembly of Dermatophagoides pteronyssinus genome and transcriptome reveals a wide range of novel allergens.</title>
        <authorList>
            <person name="Liu X.Y."/>
            <person name="Yang K.Y."/>
            <person name="Wang M.Q."/>
            <person name="Kwok J.S."/>
            <person name="Zeng X."/>
            <person name="Yang Z."/>
            <person name="Xiao X.J."/>
            <person name="Lau C.P."/>
            <person name="Li Y."/>
            <person name="Huang Z.M."/>
            <person name="Ba J.G."/>
            <person name="Yim A.K."/>
            <person name="Ouyang C.Y."/>
            <person name="Ngai S.M."/>
            <person name="Chan T.F."/>
            <person name="Leung E.L."/>
            <person name="Liu L."/>
            <person name="Liu Z.G."/>
            <person name="Tsui S.K."/>
        </authorList>
    </citation>
    <scope>NUCLEOTIDE SEQUENCE [LARGE SCALE GENOMIC DNA]</scope>
    <source>
        <strain evidence="1">Derp</strain>
    </source>
</reference>
<reference evidence="1 2" key="2">
    <citation type="journal article" date="2022" name="Mol. Biol. Evol.">
        <title>Comparative Genomics Reveals Insights into the Divergent Evolution of Astigmatic Mites and Household Pest Adaptations.</title>
        <authorList>
            <person name="Xiong Q."/>
            <person name="Wan A.T."/>
            <person name="Liu X."/>
            <person name="Fung C.S."/>
            <person name="Xiao X."/>
            <person name="Malainual N."/>
            <person name="Hou J."/>
            <person name="Wang L."/>
            <person name="Wang M."/>
            <person name="Yang K.Y."/>
            <person name="Cui Y."/>
            <person name="Leung E.L."/>
            <person name="Nong W."/>
            <person name="Shin S.K."/>
            <person name="Au S.W."/>
            <person name="Jeong K.Y."/>
            <person name="Chew F.T."/>
            <person name="Hui J.H."/>
            <person name="Leung T.F."/>
            <person name="Tungtrongchitr A."/>
            <person name="Zhong N."/>
            <person name="Liu Z."/>
            <person name="Tsui S.K."/>
        </authorList>
    </citation>
    <scope>NUCLEOTIDE SEQUENCE [LARGE SCALE GENOMIC DNA]</scope>
    <source>
        <strain evidence="1">Derp</strain>
    </source>
</reference>